<sequence length="169" mass="18616">MASLRTADTQGRHFSGTSRGGDLTDSDAWMEKCFQENLGLLPVERLRPLWERFRTLPTGSPDVMTHGGLIPGNLLVTGDQLVGVLDGGRFGPADPALDLVAAWHLLDQERRAILRSELACTSLEWLRGAAWAFQQAMGLAWYYQKTNPGMSSLGKTTLTRLLNDTEVCN</sequence>
<dbReference type="InterPro" id="IPR011009">
    <property type="entry name" value="Kinase-like_dom_sf"/>
</dbReference>
<evidence type="ECO:0000256" key="1">
    <source>
        <dbReference type="SAM" id="MobiDB-lite"/>
    </source>
</evidence>
<evidence type="ECO:0000259" key="2">
    <source>
        <dbReference type="Pfam" id="PF01636"/>
    </source>
</evidence>
<proteinExistence type="predicted"/>
<dbReference type="SUPFAM" id="SSF56112">
    <property type="entry name" value="Protein kinase-like (PK-like)"/>
    <property type="match status" value="1"/>
</dbReference>
<gene>
    <name evidence="3" type="ORF">V5R04_14795</name>
</gene>
<reference evidence="3" key="1">
    <citation type="submission" date="2024-02" db="EMBL/GenBank/DDBJ databases">
        <title>Tomenella chthoni gen. nov. sp. nov., a member of the family Jonesiaceae isolated from bat guano.</title>
        <authorList>
            <person name="Miller S.L."/>
            <person name="King J."/>
            <person name="Sankaranarayanan K."/>
            <person name="Lawson P.A."/>
        </authorList>
    </citation>
    <scope>NUCLEOTIDE SEQUENCE</scope>
    <source>
        <strain evidence="3">BS-20</strain>
    </source>
</reference>
<evidence type="ECO:0000313" key="3">
    <source>
        <dbReference type="EMBL" id="XBH23242.1"/>
    </source>
</evidence>
<dbReference type="Gene3D" id="3.90.1200.10">
    <property type="match status" value="1"/>
</dbReference>
<dbReference type="Pfam" id="PF01636">
    <property type="entry name" value="APH"/>
    <property type="match status" value="1"/>
</dbReference>
<name>A0AAU7DYJ3_9MICO</name>
<dbReference type="InterPro" id="IPR002575">
    <property type="entry name" value="Aminoglycoside_PTrfase"/>
</dbReference>
<dbReference type="AlphaFoldDB" id="A0AAU7DYJ3"/>
<accession>A0AAU7DYJ3</accession>
<feature type="domain" description="Aminoglycoside phosphotransferase" evidence="2">
    <location>
        <begin position="43"/>
        <end position="118"/>
    </location>
</feature>
<feature type="region of interest" description="Disordered" evidence="1">
    <location>
        <begin position="1"/>
        <end position="21"/>
    </location>
</feature>
<dbReference type="EMBL" id="CP146203">
    <property type="protein sequence ID" value="XBH23242.1"/>
    <property type="molecule type" value="Genomic_DNA"/>
</dbReference>
<organism evidence="3">
    <name type="scientific">Jonesiaceae bacterium BS-20</name>
    <dbReference type="NCBI Taxonomy" id="3120821"/>
    <lineage>
        <taxon>Bacteria</taxon>
        <taxon>Bacillati</taxon>
        <taxon>Actinomycetota</taxon>
        <taxon>Actinomycetes</taxon>
        <taxon>Micrococcales</taxon>
        <taxon>Jonesiaceae</taxon>
    </lineage>
</organism>
<protein>
    <submittedName>
        <fullName evidence="3">Phosphotransferase</fullName>
    </submittedName>
</protein>